<organism evidence="6 8">
    <name type="scientific">Pseudoalteromonas citrea</name>
    <dbReference type="NCBI Taxonomy" id="43655"/>
    <lineage>
        <taxon>Bacteria</taxon>
        <taxon>Pseudomonadati</taxon>
        <taxon>Pseudomonadota</taxon>
        <taxon>Gammaproteobacteria</taxon>
        <taxon>Alteromonadales</taxon>
        <taxon>Pseudoalteromonadaceae</taxon>
        <taxon>Pseudoalteromonas</taxon>
    </lineage>
</organism>
<dbReference type="GO" id="GO:0000160">
    <property type="term" value="P:phosphorelay signal transduction system"/>
    <property type="evidence" value="ECO:0007669"/>
    <property type="project" value="InterPro"/>
</dbReference>
<dbReference type="Gene3D" id="1.10.10.10">
    <property type="entry name" value="Winged helix-like DNA-binding domain superfamily/Winged helix DNA-binding domain"/>
    <property type="match status" value="1"/>
</dbReference>
<feature type="domain" description="OmpR/PhoB-type" evidence="4">
    <location>
        <begin position="38"/>
        <end position="131"/>
    </location>
</feature>
<keyword evidence="1 2" id="KW-0238">DNA-binding</keyword>
<feature type="transmembrane region" description="Helical" evidence="3">
    <location>
        <begin position="189"/>
        <end position="208"/>
    </location>
</feature>
<dbReference type="EMBL" id="PNCK01000091">
    <property type="protein sequence ID" value="TMP40142.1"/>
    <property type="molecule type" value="Genomic_DNA"/>
</dbReference>
<accession>A0A5S3XM65</accession>
<comment type="caution">
    <text evidence="6">The sequence shown here is derived from an EMBL/GenBank/DDBJ whole genome shotgun (WGS) entry which is preliminary data.</text>
</comment>
<keyword evidence="3" id="KW-0472">Membrane</keyword>
<gene>
    <name evidence="6" type="ORF">CWB96_14490</name>
    <name evidence="5" type="ORF">CWB97_19830</name>
</gene>
<dbReference type="GO" id="GO:0006355">
    <property type="term" value="P:regulation of DNA-templated transcription"/>
    <property type="evidence" value="ECO:0007669"/>
    <property type="project" value="InterPro"/>
</dbReference>
<dbReference type="AlphaFoldDB" id="A0A5S3XM65"/>
<reference evidence="7 8" key="1">
    <citation type="submission" date="2017-12" db="EMBL/GenBank/DDBJ databases">
        <authorList>
            <person name="Paulsen S."/>
            <person name="Gram L.K."/>
        </authorList>
    </citation>
    <scope>NUCLEOTIDE SEQUENCE [LARGE SCALE GENOMIC DNA]</scope>
    <source>
        <strain evidence="6 8">S2231</strain>
        <strain evidence="5 7">S2233</strain>
    </source>
</reference>
<keyword evidence="3" id="KW-0812">Transmembrane</keyword>
<dbReference type="PROSITE" id="PS51755">
    <property type="entry name" value="OMPR_PHOB"/>
    <property type="match status" value="1"/>
</dbReference>
<dbReference type="InterPro" id="IPR001867">
    <property type="entry name" value="OmpR/PhoB-type_DNA-bd"/>
</dbReference>
<dbReference type="CDD" id="cd00383">
    <property type="entry name" value="trans_reg_C"/>
    <property type="match status" value="1"/>
</dbReference>
<evidence type="ECO:0000259" key="4">
    <source>
        <dbReference type="PROSITE" id="PS51755"/>
    </source>
</evidence>
<evidence type="ECO:0000256" key="1">
    <source>
        <dbReference type="ARBA" id="ARBA00023125"/>
    </source>
</evidence>
<sequence length="689" mass="78734">MFELSSIYTVAKRTLDYFWFANTHLKINLSTNDSCYKIIMINFLNFQFDVEQGLLSQEQQFVSLNHTQIQLLTLLISEPARVFSKEEILAAVWQHKVVSEQVIFQNISQLRALLGESAIRTFPKKGYQWNIPLEDIGNVHSITEPESASIELTSARPATNKIEVKLSNATSLSGEHKSASYKKRSYNSFIYAGVILCISFFFIIYISASSAFNSKHFAYSQFDSVFLPLTLQSNKKLAQETEQLNQLLSSEFNIPSNKLERVNEGQFFNSPYMTYHTLQKDNTALLFSGTLYKNYNEATKLSQPYMFELLIQGYERQWVSYLYAQDMTELSGKVIEQMRILSNSRYFIQQQSANVSAELVLLNGQFPLNLSVLQKLAERFIDEDKFDAADGYIEQLLTLSTERQHALYYAYGKWLKGALFAAKGKQALALALYEQANTLFSDTLLYGLQSEVNKSLADLAHDNRDYDKVKAYLYAAASLARLARKPVQEIQAYTLLSIKAGKFGFEKASYDHLYQAKTLLAEYELDGSHYMLPFYHFALFASTTEEKQHFFHKVLRMPVTPDNEWVFFSAVEALSKLYLRENNFRSAKTVIDQVKKPALKAYLDAQYYQANGDVSLAILSAQDAFNVSRTQHTLWLSLNSALLLLELANTTHNIEVSEYRVFIESNANLSWLQRRQARLAQVGIAVPAL</sequence>
<dbReference type="EMBL" id="PNCL01000079">
    <property type="protein sequence ID" value="TMP56856.1"/>
    <property type="molecule type" value="Genomic_DNA"/>
</dbReference>
<protein>
    <recommendedName>
        <fullName evidence="4">OmpR/PhoB-type domain-containing protein</fullName>
    </recommendedName>
</protein>
<dbReference type="SUPFAM" id="SSF46894">
    <property type="entry name" value="C-terminal effector domain of the bipartite response regulators"/>
    <property type="match status" value="1"/>
</dbReference>
<dbReference type="Proteomes" id="UP000307706">
    <property type="component" value="Unassembled WGS sequence"/>
</dbReference>
<dbReference type="InterPro" id="IPR036388">
    <property type="entry name" value="WH-like_DNA-bd_sf"/>
</dbReference>
<evidence type="ECO:0000313" key="7">
    <source>
        <dbReference type="Proteomes" id="UP000305730"/>
    </source>
</evidence>
<feature type="DNA-binding region" description="OmpR/PhoB-type" evidence="2">
    <location>
        <begin position="38"/>
        <end position="131"/>
    </location>
</feature>
<dbReference type="SMART" id="SM00862">
    <property type="entry name" value="Trans_reg_C"/>
    <property type="match status" value="1"/>
</dbReference>
<reference evidence="7 8" key="2">
    <citation type="submission" date="2019-06" db="EMBL/GenBank/DDBJ databases">
        <title>Co-occurence of chitin degradation, pigmentation and bioactivity in marine Pseudoalteromonas.</title>
        <authorList>
            <person name="Sonnenschein E.C."/>
            <person name="Bech P.K."/>
        </authorList>
    </citation>
    <scope>NUCLEOTIDE SEQUENCE [LARGE SCALE GENOMIC DNA]</scope>
    <source>
        <strain evidence="8">S2231</strain>
        <strain evidence="7">S2233</strain>
    </source>
</reference>
<keyword evidence="7" id="KW-1185">Reference proteome</keyword>
<dbReference type="Proteomes" id="UP000305730">
    <property type="component" value="Unassembled WGS sequence"/>
</dbReference>
<dbReference type="Pfam" id="PF00486">
    <property type="entry name" value="Trans_reg_C"/>
    <property type="match status" value="1"/>
</dbReference>
<evidence type="ECO:0000256" key="3">
    <source>
        <dbReference type="SAM" id="Phobius"/>
    </source>
</evidence>
<evidence type="ECO:0000313" key="5">
    <source>
        <dbReference type="EMBL" id="TMP40142.1"/>
    </source>
</evidence>
<name>A0A5S3XM65_9GAMM</name>
<proteinExistence type="predicted"/>
<evidence type="ECO:0000256" key="2">
    <source>
        <dbReference type="PROSITE-ProRule" id="PRU01091"/>
    </source>
</evidence>
<evidence type="ECO:0000313" key="8">
    <source>
        <dbReference type="Proteomes" id="UP000307706"/>
    </source>
</evidence>
<dbReference type="GO" id="GO:0003677">
    <property type="term" value="F:DNA binding"/>
    <property type="evidence" value="ECO:0007669"/>
    <property type="project" value="UniProtKB-UniRule"/>
</dbReference>
<dbReference type="InterPro" id="IPR016032">
    <property type="entry name" value="Sig_transdc_resp-reg_C-effctor"/>
</dbReference>
<reference evidence="6" key="3">
    <citation type="submission" date="2019-09" db="EMBL/GenBank/DDBJ databases">
        <title>Co-occurence of chitin degradation, pigmentation and bioactivity in marine Pseudoalteromonas.</title>
        <authorList>
            <person name="Sonnenschein E.C."/>
            <person name="Bech P.K."/>
        </authorList>
    </citation>
    <scope>NUCLEOTIDE SEQUENCE</scope>
    <source>
        <strain evidence="6">S2231</strain>
        <strain evidence="5">S2233</strain>
    </source>
</reference>
<keyword evidence="3" id="KW-1133">Transmembrane helix</keyword>
<evidence type="ECO:0000313" key="6">
    <source>
        <dbReference type="EMBL" id="TMP56856.1"/>
    </source>
</evidence>